<evidence type="ECO:0008006" key="4">
    <source>
        <dbReference type="Google" id="ProtNLM"/>
    </source>
</evidence>
<dbReference type="RefSeq" id="XP_022487575.1">
    <property type="nucleotide sequence ID" value="XM_022632748.1"/>
</dbReference>
<dbReference type="GeneID" id="34577482"/>
<dbReference type="OrthoDB" id="10041966at2759"/>
<feature type="region of interest" description="Disordered" evidence="1">
    <location>
        <begin position="213"/>
        <end position="253"/>
    </location>
</feature>
<accession>A0A1F5LFY6</accession>
<feature type="region of interest" description="Disordered" evidence="1">
    <location>
        <begin position="106"/>
        <end position="125"/>
    </location>
</feature>
<name>A0A1F5LFY6_PENAI</name>
<dbReference type="CDD" id="cd02024">
    <property type="entry name" value="NRK1"/>
    <property type="match status" value="1"/>
</dbReference>
<feature type="region of interest" description="Disordered" evidence="1">
    <location>
        <begin position="1"/>
        <end position="21"/>
    </location>
</feature>
<dbReference type="EMBL" id="LXJU01000011">
    <property type="protein sequence ID" value="OGE52133.1"/>
    <property type="molecule type" value="Genomic_DNA"/>
</dbReference>
<reference evidence="2 3" key="1">
    <citation type="journal article" date="2016" name="Sci. Rep.">
        <title>Penicillium arizonense, a new, genome sequenced fungal species, reveals a high chemical diversity in secreted metabolites.</title>
        <authorList>
            <person name="Grijseels S."/>
            <person name="Nielsen J.C."/>
            <person name="Randelovic M."/>
            <person name="Nielsen J."/>
            <person name="Nielsen K.F."/>
            <person name="Workman M."/>
            <person name="Frisvad J.C."/>
        </authorList>
    </citation>
    <scope>NUCLEOTIDE SEQUENCE [LARGE SCALE GENOMIC DNA]</scope>
    <source>
        <strain evidence="2 3">CBS 141311</strain>
    </source>
</reference>
<dbReference type="Proteomes" id="UP000177622">
    <property type="component" value="Unassembled WGS sequence"/>
</dbReference>
<proteinExistence type="predicted"/>
<dbReference type="AlphaFoldDB" id="A0A1F5LFY6"/>
<dbReference type="SUPFAM" id="SSF52540">
    <property type="entry name" value="P-loop containing nucleoside triphosphate hydrolases"/>
    <property type="match status" value="1"/>
</dbReference>
<evidence type="ECO:0000313" key="2">
    <source>
        <dbReference type="EMBL" id="OGE52133.1"/>
    </source>
</evidence>
<gene>
    <name evidence="2" type="ORF">PENARI_c011G11381</name>
</gene>
<organism evidence="2 3">
    <name type="scientific">Penicillium arizonense</name>
    <dbReference type="NCBI Taxonomy" id="1835702"/>
    <lineage>
        <taxon>Eukaryota</taxon>
        <taxon>Fungi</taxon>
        <taxon>Dikarya</taxon>
        <taxon>Ascomycota</taxon>
        <taxon>Pezizomycotina</taxon>
        <taxon>Eurotiomycetes</taxon>
        <taxon>Eurotiomycetidae</taxon>
        <taxon>Eurotiales</taxon>
        <taxon>Aspergillaceae</taxon>
        <taxon>Penicillium</taxon>
    </lineage>
</organism>
<sequence length="286" mass="31489">MSQESPQKATIIGISGPSSSGKTTLARLLQRIFCGVNLAHGNANANANTHLNTFIIHEDDFYFPDDQIPTVTLPSGKQIQDWDTASAIDIPFLSKALTYVRQNGTLPPRLRSKEDQNDKADSGVPDGVVRELRDMVERSLSSLSSSEQGMVQTVAFLEGFLLFSPPVDTSTNEAQKKKQHILRPVHDAINLHLFLPASYELVKARREGRSGYVTIGPAPDVSDATNTNTTNNESGDVDLEAEDDRPPQNFWTDPPGYVDDIVWPRYVEDHSWLLIADEKEGGSGND</sequence>
<feature type="compositionally biased region" description="Low complexity" evidence="1">
    <location>
        <begin position="11"/>
        <end position="21"/>
    </location>
</feature>
<feature type="compositionally biased region" description="Basic and acidic residues" evidence="1">
    <location>
        <begin position="111"/>
        <end position="121"/>
    </location>
</feature>
<dbReference type="InterPro" id="IPR027417">
    <property type="entry name" value="P-loop_NTPase"/>
</dbReference>
<dbReference type="PANTHER" id="PTHR10285">
    <property type="entry name" value="URIDINE KINASE"/>
    <property type="match status" value="1"/>
</dbReference>
<dbReference type="STRING" id="1835702.A0A1F5LFY6"/>
<evidence type="ECO:0000313" key="3">
    <source>
        <dbReference type="Proteomes" id="UP000177622"/>
    </source>
</evidence>
<feature type="compositionally biased region" description="Polar residues" evidence="1">
    <location>
        <begin position="223"/>
        <end position="234"/>
    </location>
</feature>
<protein>
    <recommendedName>
        <fullName evidence="4">Phosphoribulokinase/uridine kinase domain-containing protein</fullName>
    </recommendedName>
</protein>
<evidence type="ECO:0000256" key="1">
    <source>
        <dbReference type="SAM" id="MobiDB-lite"/>
    </source>
</evidence>
<dbReference type="Gene3D" id="3.40.50.300">
    <property type="entry name" value="P-loop containing nucleotide triphosphate hydrolases"/>
    <property type="match status" value="1"/>
</dbReference>
<comment type="caution">
    <text evidence="2">The sequence shown here is derived from an EMBL/GenBank/DDBJ whole genome shotgun (WGS) entry which is preliminary data.</text>
</comment>
<keyword evidence="3" id="KW-1185">Reference proteome</keyword>